<feature type="domain" description="PKD" evidence="4">
    <location>
        <begin position="1107"/>
        <end position="1187"/>
    </location>
</feature>
<dbReference type="SUPFAM" id="SSF49899">
    <property type="entry name" value="Concanavalin A-like lectins/glucanases"/>
    <property type="match status" value="1"/>
</dbReference>
<dbReference type="InterPro" id="IPR013783">
    <property type="entry name" value="Ig-like_fold"/>
</dbReference>
<dbReference type="SUPFAM" id="SSF50998">
    <property type="entry name" value="Quinoprotein alcohol dehydrogenase-like"/>
    <property type="match status" value="1"/>
</dbReference>
<dbReference type="SMART" id="SM00560">
    <property type="entry name" value="LamGL"/>
    <property type="match status" value="1"/>
</dbReference>
<dbReference type="InterPro" id="IPR035986">
    <property type="entry name" value="PKD_dom_sf"/>
</dbReference>
<evidence type="ECO:0000259" key="4">
    <source>
        <dbReference type="PROSITE" id="PS50093"/>
    </source>
</evidence>
<evidence type="ECO:0000256" key="1">
    <source>
        <dbReference type="ARBA" id="ARBA00022729"/>
    </source>
</evidence>
<dbReference type="PANTHER" id="PTHR36842:SF1">
    <property type="entry name" value="PROTEIN TOLB"/>
    <property type="match status" value="1"/>
</dbReference>
<dbReference type="InterPro" id="IPR011047">
    <property type="entry name" value="Quinoprotein_ADH-like_sf"/>
</dbReference>
<evidence type="ECO:0000313" key="5">
    <source>
        <dbReference type="EMBL" id="PRY49342.1"/>
    </source>
</evidence>
<accession>A0A2T0TUG2</accession>
<dbReference type="RefSeq" id="WP_170121299.1">
    <property type="nucleotide sequence ID" value="NZ_PVTG01000006.1"/>
</dbReference>
<proteinExistence type="predicted"/>
<dbReference type="CDD" id="cd00110">
    <property type="entry name" value="LamG"/>
    <property type="match status" value="1"/>
</dbReference>
<evidence type="ECO:0000256" key="2">
    <source>
        <dbReference type="ARBA" id="ARBA00023157"/>
    </source>
</evidence>
<gene>
    <name evidence="5" type="ORF">LY71_106119</name>
</gene>
<feature type="region of interest" description="Disordered" evidence="3">
    <location>
        <begin position="1174"/>
        <end position="1199"/>
    </location>
</feature>
<keyword evidence="2" id="KW-1015">Disulfide bond</keyword>
<dbReference type="Gene3D" id="2.60.40.10">
    <property type="entry name" value="Immunoglobulins"/>
    <property type="match status" value="3"/>
</dbReference>
<dbReference type="Proteomes" id="UP000239210">
    <property type="component" value="Unassembled WGS sequence"/>
</dbReference>
<sequence length="1733" mass="175056">MPARVATTLRKALAGVLGLLLVAGVLALAVPTAARADSAPLDPADPATPTTVTADPLPTVQVDGIVWSQVVVGNTVYAAGKFDNARPAGAAPGTQLTPRGNLLAYDIRTGELVPSFAPSLNAQALVVAASPDGSRVYVGGDFTTADGQTRQRVAAYSTATGRLVAEFRPPVAGQVRAIAATDTTVYLGGDISAVGSAGRNRLAAVSAATGALLPWAPQPGTGSTAGNVLPNDDPRNRETSNAVMALVVAGPDGQVVAAGRFDGLNGVPATGVGALDGVTGATRPFEIGRLVTNQGVNSGIWSLSTDGTNVYGTGYDFYGPGNLEGSFAVTADGGTVRWINDCRGDSFAAVAVNGAVYMAGHPHECSQIGGYPEQNPRVHQFGTALSLAATGKVGPYGLRNNNLVGRPAPSLLAWFPTFSPGAVSGASQATWHVTGTSRYVVYGGEFPTVNGSTQQGLVRFAARDLAPNAVAPRAVGTFAPTVTAVSGAVRVSWPAAVDRDNEHLTYRVHRDSDTAAPVCQVTRPSTFWRAPTYACLDRGAAAGSHRYLVTATDPAGNRLASAWVTAEVPAGATSSPRPYAQQVAADGAVGHWSLGEAAGATAFDAAGAQDMTVNAGVTRGQAGAIGGDRDTAVATNGSSTGFLATRTAVPSPDVFSVEAWFRTTSTRGGKIVGFGNAATGSSTAYDRHVFLDPMGRVYFGVHNGAAAEVRSDTAYNDGRWHHVVGSLSPRGLEMYVDGVRIGIRGDVTTATSYAGYWRVGGDTSWWVGSDWFNGQVDEVALYPQALSAQQIGTHLTLGRGANLAPTAAVDVAVSDLTATVNGTSSADVDGTVAGYAWEFGDGVTGTGPTASHTYAAAGTYTVRLTVTDDDGATGTTTRVVTVTQAPAGAGSVASDSFERSVVSGWGSADRGGAWTVGGTTAVTGGAGQLTAAAGRNASALLGGVSRSDVAVQAALTLPQTATGGGTYLSVATRRVGTTDYRVLLRYRGDGQAEVMLARHVDGVETVLTGTVLPGGYTPGTSLTVRFETEGTGTTTLRTKVWATGTAEPAAWLLTRTDATAALQRPGALYLYEYVSGSATRTSAVRVDDLRAEPAGTVVPQPPANTAPTAAFTAATTGLAVAVDGTSSADADGTVAGYAWEFGDGATGTGATASHTYAAAGTYTVRLTVTDDDGATGTTTRGVTVTAPAPQPQPQPGDTAVAADSFERSVVSGWGSADRGGAWTAGGTTAVTGGAGQLTAAAGRNASALLGGLSQADAAVQAELVLPQVATGGGTYVSVAARRVGTSDYRVLLRFRGDGQAEVMLARYVDGVETILTGTVLPGGYTPGGSLTVRFETEGTGTTTLRAKLWATGTAEPAAWLLTRTDATAALQRPGALYLYEYVSGSATRTSTVSVDDLWVGPAGTVPGVPAGPGGPEQPANQAPTAAFTAAATGLAVAVDAAGSADADGRVVAQAWEFGDGATGTGPTASHTYAAAGTYTVRLTVTDDDGATGTTTRAVTVTAPAPQPQPEPQPEPQPQPGDQALAADAFGRELAAGWGTADRGGEWTVGGTTSVTGGAGQLVAAAGRNASALLAGVSQADVAVQARVTLPQTATGGGTYVSLAARRVGTSDHRVLLRYRGDGQAEVMLARYVDGVETILAGTVLPGGYAPGTSLTVRFETAGTGTTTLRTKLWATGTAEPAAWLVTATDATAALQRPGAVYLYEYVSGSATAPSTVRVDDLWVGPAGTAPPAG</sequence>
<dbReference type="Pfam" id="PF18911">
    <property type="entry name" value="PKD_4"/>
    <property type="match status" value="3"/>
</dbReference>
<feature type="region of interest" description="Disordered" evidence="3">
    <location>
        <begin position="1501"/>
        <end position="1522"/>
    </location>
</feature>
<dbReference type="InterPro" id="IPR006558">
    <property type="entry name" value="LamG-like"/>
</dbReference>
<dbReference type="Pfam" id="PF13385">
    <property type="entry name" value="Laminin_G_3"/>
    <property type="match status" value="1"/>
</dbReference>
<dbReference type="InterPro" id="IPR022409">
    <property type="entry name" value="PKD/Chitinase_dom"/>
</dbReference>
<dbReference type="SUPFAM" id="SSF49299">
    <property type="entry name" value="PKD domain"/>
    <property type="match status" value="3"/>
</dbReference>
<comment type="caution">
    <text evidence="5">The sequence shown here is derived from an EMBL/GenBank/DDBJ whole genome shotgun (WGS) entry which is preliminary data.</text>
</comment>
<dbReference type="PROSITE" id="PS50093">
    <property type="entry name" value="PKD"/>
    <property type="match status" value="3"/>
</dbReference>
<feature type="compositionally biased region" description="Pro residues" evidence="3">
    <location>
        <begin position="1504"/>
        <end position="1518"/>
    </location>
</feature>
<feature type="compositionally biased region" description="Low complexity" evidence="3">
    <location>
        <begin position="1174"/>
        <end position="1187"/>
    </location>
</feature>
<name>A0A2T0TUG2_9ACTN</name>
<protein>
    <submittedName>
        <fullName evidence="5">PKD domain-containing protein</fullName>
    </submittedName>
</protein>
<feature type="domain" description="PKD" evidence="4">
    <location>
        <begin position="805"/>
        <end position="889"/>
    </location>
</feature>
<dbReference type="InterPro" id="IPR000601">
    <property type="entry name" value="PKD_dom"/>
</dbReference>
<reference evidence="5 6" key="1">
    <citation type="submission" date="2018-03" db="EMBL/GenBank/DDBJ databases">
        <title>Genomic Encyclopedia of Archaeal and Bacterial Type Strains, Phase II (KMG-II): from individual species to whole genera.</title>
        <authorList>
            <person name="Goeker M."/>
        </authorList>
    </citation>
    <scope>NUCLEOTIDE SEQUENCE [LARGE SCALE GENOMIC DNA]</scope>
    <source>
        <strain evidence="5 6">DSM 45416</strain>
    </source>
</reference>
<dbReference type="InterPro" id="IPR013320">
    <property type="entry name" value="ConA-like_dom_sf"/>
</dbReference>
<keyword evidence="6" id="KW-1185">Reference proteome</keyword>
<dbReference type="SMART" id="SM00089">
    <property type="entry name" value="PKD"/>
    <property type="match status" value="3"/>
</dbReference>
<dbReference type="CDD" id="cd00146">
    <property type="entry name" value="PKD"/>
    <property type="match status" value="3"/>
</dbReference>
<dbReference type="InterPro" id="IPR001791">
    <property type="entry name" value="Laminin_G"/>
</dbReference>
<feature type="domain" description="PKD" evidence="4">
    <location>
        <begin position="1423"/>
        <end position="1503"/>
    </location>
</feature>
<dbReference type="PANTHER" id="PTHR36842">
    <property type="entry name" value="PROTEIN TOLB HOMOLOG"/>
    <property type="match status" value="1"/>
</dbReference>
<keyword evidence="1" id="KW-0732">Signal</keyword>
<evidence type="ECO:0000313" key="6">
    <source>
        <dbReference type="Proteomes" id="UP000239210"/>
    </source>
</evidence>
<dbReference type="EMBL" id="PVTG01000006">
    <property type="protein sequence ID" value="PRY49342.1"/>
    <property type="molecule type" value="Genomic_DNA"/>
</dbReference>
<evidence type="ECO:0000256" key="3">
    <source>
        <dbReference type="SAM" id="MobiDB-lite"/>
    </source>
</evidence>
<organism evidence="5 6">
    <name type="scientific">Geodermatophilus tzadiensis</name>
    <dbReference type="NCBI Taxonomy" id="1137988"/>
    <lineage>
        <taxon>Bacteria</taxon>
        <taxon>Bacillati</taxon>
        <taxon>Actinomycetota</taxon>
        <taxon>Actinomycetes</taxon>
        <taxon>Geodermatophilales</taxon>
        <taxon>Geodermatophilaceae</taxon>
        <taxon>Geodermatophilus</taxon>
    </lineage>
</organism>
<dbReference type="Gene3D" id="2.60.120.200">
    <property type="match status" value="1"/>
</dbReference>
<dbReference type="GO" id="GO:0005975">
    <property type="term" value="P:carbohydrate metabolic process"/>
    <property type="evidence" value="ECO:0007669"/>
    <property type="project" value="UniProtKB-ARBA"/>
</dbReference>
<dbReference type="SMART" id="SM00282">
    <property type="entry name" value="LamG"/>
    <property type="match status" value="1"/>
</dbReference>